<dbReference type="AlphaFoldDB" id="A0A918D0K3"/>
<dbReference type="RefSeq" id="WP_188856453.1">
    <property type="nucleotide sequence ID" value="NZ_BMOS01000006.1"/>
</dbReference>
<dbReference type="EMBL" id="BMOS01000006">
    <property type="protein sequence ID" value="GGN54516.1"/>
    <property type="molecule type" value="Genomic_DNA"/>
</dbReference>
<keyword evidence="1" id="KW-0472">Membrane</keyword>
<comment type="caution">
    <text evidence="2">The sequence shown here is derived from an EMBL/GenBank/DDBJ whole genome shotgun (WGS) entry which is preliminary data.</text>
</comment>
<proteinExistence type="predicted"/>
<gene>
    <name evidence="2" type="ORF">GCM10007971_12360</name>
</gene>
<evidence type="ECO:0000313" key="3">
    <source>
        <dbReference type="Proteomes" id="UP000624041"/>
    </source>
</evidence>
<accession>A0A918D0K3</accession>
<organism evidence="2 3">
    <name type="scientific">Oceanobacillus indicireducens</name>
    <dbReference type="NCBI Taxonomy" id="1004261"/>
    <lineage>
        <taxon>Bacteria</taxon>
        <taxon>Bacillati</taxon>
        <taxon>Bacillota</taxon>
        <taxon>Bacilli</taxon>
        <taxon>Bacillales</taxon>
        <taxon>Bacillaceae</taxon>
        <taxon>Oceanobacillus</taxon>
    </lineage>
</organism>
<evidence type="ECO:0000256" key="1">
    <source>
        <dbReference type="SAM" id="Phobius"/>
    </source>
</evidence>
<keyword evidence="1" id="KW-0812">Transmembrane</keyword>
<sequence length="77" mass="8363">MKEIISGLGLLFVIQGVGGLINHLTNGGKSWFLVNYINAFQGLEIVMDIIFIVVGGIIGLASWKIDGSTKRSTKREN</sequence>
<evidence type="ECO:0008006" key="4">
    <source>
        <dbReference type="Google" id="ProtNLM"/>
    </source>
</evidence>
<feature type="transmembrane region" description="Helical" evidence="1">
    <location>
        <begin position="43"/>
        <end position="65"/>
    </location>
</feature>
<protein>
    <recommendedName>
        <fullName evidence="4">DUF378 domain-containing protein</fullName>
    </recommendedName>
</protein>
<keyword evidence="3" id="KW-1185">Reference proteome</keyword>
<keyword evidence="1" id="KW-1133">Transmembrane helix</keyword>
<evidence type="ECO:0000313" key="2">
    <source>
        <dbReference type="EMBL" id="GGN54516.1"/>
    </source>
</evidence>
<name>A0A918D0K3_9BACI</name>
<reference evidence="2" key="2">
    <citation type="submission" date="2020-09" db="EMBL/GenBank/DDBJ databases">
        <authorList>
            <person name="Sun Q."/>
            <person name="Ohkuma M."/>
        </authorList>
    </citation>
    <scope>NUCLEOTIDE SEQUENCE</scope>
    <source>
        <strain evidence="2">JCM 17251</strain>
    </source>
</reference>
<reference evidence="2" key="1">
    <citation type="journal article" date="2014" name="Int. J. Syst. Evol. Microbiol.">
        <title>Complete genome sequence of Corynebacterium casei LMG S-19264T (=DSM 44701T), isolated from a smear-ripened cheese.</title>
        <authorList>
            <consortium name="US DOE Joint Genome Institute (JGI-PGF)"/>
            <person name="Walter F."/>
            <person name="Albersmeier A."/>
            <person name="Kalinowski J."/>
            <person name="Ruckert C."/>
        </authorList>
    </citation>
    <scope>NUCLEOTIDE SEQUENCE</scope>
    <source>
        <strain evidence="2">JCM 17251</strain>
    </source>
</reference>
<dbReference type="Proteomes" id="UP000624041">
    <property type="component" value="Unassembled WGS sequence"/>
</dbReference>